<feature type="region of interest" description="Disordered" evidence="1">
    <location>
        <begin position="67"/>
        <end position="115"/>
    </location>
</feature>
<dbReference type="AlphaFoldDB" id="A0A9P1GPW7"/>
<proteinExistence type="predicted"/>
<dbReference type="EMBL" id="CAMXCT020006711">
    <property type="protein sequence ID" value="CAL1172100.1"/>
    <property type="molecule type" value="Genomic_DNA"/>
</dbReference>
<dbReference type="EMBL" id="CAMXCT030006711">
    <property type="protein sequence ID" value="CAL4806037.1"/>
    <property type="molecule type" value="Genomic_DNA"/>
</dbReference>
<name>A0A9P1GPW7_9DINO</name>
<keyword evidence="4" id="KW-1185">Reference proteome</keyword>
<dbReference type="OrthoDB" id="10354638at2759"/>
<dbReference type="EMBL" id="CAMXCT010006711">
    <property type="protein sequence ID" value="CAI4018725.1"/>
    <property type="molecule type" value="Genomic_DNA"/>
</dbReference>
<sequence>MDPQPQEAAQMKAGGAAANEVRRRTSFYELYADDTDLRMGSDQEDDADDGDDLAKIYDHLEKCARRRSSTNIPSMPSVLSQGAPAPAKGESLRGQVFPEVPKESRLSGRRRSSDSAEEELIALDDFLKAAPQAAQAQEVHGGEDGEASQSVEDRVAFLEFFLYPAAAPKTKSSLTLQQRVDLLDGHLWGREADLFEVLELNQRVRLAERALLGVVRA</sequence>
<reference evidence="2" key="1">
    <citation type="submission" date="2022-10" db="EMBL/GenBank/DDBJ databases">
        <authorList>
            <person name="Chen Y."/>
            <person name="Dougan E. K."/>
            <person name="Chan C."/>
            <person name="Rhodes N."/>
            <person name="Thang M."/>
        </authorList>
    </citation>
    <scope>NUCLEOTIDE SEQUENCE</scope>
</reference>
<protein>
    <submittedName>
        <fullName evidence="2">Uncharacterized protein</fullName>
    </submittedName>
</protein>
<reference evidence="3" key="2">
    <citation type="submission" date="2024-04" db="EMBL/GenBank/DDBJ databases">
        <authorList>
            <person name="Chen Y."/>
            <person name="Shah S."/>
            <person name="Dougan E. K."/>
            <person name="Thang M."/>
            <person name="Chan C."/>
        </authorList>
    </citation>
    <scope>NUCLEOTIDE SEQUENCE [LARGE SCALE GENOMIC DNA]</scope>
</reference>
<evidence type="ECO:0000313" key="3">
    <source>
        <dbReference type="EMBL" id="CAL1172100.1"/>
    </source>
</evidence>
<feature type="compositionally biased region" description="Polar residues" evidence="1">
    <location>
        <begin position="69"/>
        <end position="80"/>
    </location>
</feature>
<comment type="caution">
    <text evidence="2">The sequence shown here is derived from an EMBL/GenBank/DDBJ whole genome shotgun (WGS) entry which is preliminary data.</text>
</comment>
<feature type="compositionally biased region" description="Basic and acidic residues" evidence="1">
    <location>
        <begin position="100"/>
        <end position="114"/>
    </location>
</feature>
<evidence type="ECO:0000256" key="1">
    <source>
        <dbReference type="SAM" id="MobiDB-lite"/>
    </source>
</evidence>
<dbReference type="Proteomes" id="UP001152797">
    <property type="component" value="Unassembled WGS sequence"/>
</dbReference>
<organism evidence="2">
    <name type="scientific">Cladocopium goreaui</name>
    <dbReference type="NCBI Taxonomy" id="2562237"/>
    <lineage>
        <taxon>Eukaryota</taxon>
        <taxon>Sar</taxon>
        <taxon>Alveolata</taxon>
        <taxon>Dinophyceae</taxon>
        <taxon>Suessiales</taxon>
        <taxon>Symbiodiniaceae</taxon>
        <taxon>Cladocopium</taxon>
    </lineage>
</organism>
<evidence type="ECO:0000313" key="2">
    <source>
        <dbReference type="EMBL" id="CAI4018725.1"/>
    </source>
</evidence>
<accession>A0A9P1GPW7</accession>
<evidence type="ECO:0000313" key="4">
    <source>
        <dbReference type="Proteomes" id="UP001152797"/>
    </source>
</evidence>
<gene>
    <name evidence="2" type="ORF">C1SCF055_LOCUS43268</name>
</gene>